<dbReference type="Proteomes" id="UP000789920">
    <property type="component" value="Unassembled WGS sequence"/>
</dbReference>
<feature type="non-terminal residue" evidence="1">
    <location>
        <position position="1"/>
    </location>
</feature>
<feature type="non-terminal residue" evidence="1">
    <location>
        <position position="47"/>
    </location>
</feature>
<comment type="caution">
    <text evidence="1">The sequence shown here is derived from an EMBL/GenBank/DDBJ whole genome shotgun (WGS) entry which is preliminary data.</text>
</comment>
<accession>A0ACA9RZW4</accession>
<gene>
    <name evidence="1" type="ORF">RPERSI_LOCUS24805</name>
</gene>
<sequence>SNLDDYEGALFDNAFNDLYHPQSIEWPNDAYREFMEIINTYQLSNSA</sequence>
<reference evidence="1" key="1">
    <citation type="submission" date="2021-06" db="EMBL/GenBank/DDBJ databases">
        <authorList>
            <person name="Kallberg Y."/>
            <person name="Tangrot J."/>
            <person name="Rosling A."/>
        </authorList>
    </citation>
    <scope>NUCLEOTIDE SEQUENCE</scope>
    <source>
        <strain evidence="1">MA461A</strain>
    </source>
</reference>
<protein>
    <submittedName>
        <fullName evidence="1">16216_t:CDS:1</fullName>
    </submittedName>
</protein>
<dbReference type="EMBL" id="CAJVQC010080385">
    <property type="protein sequence ID" value="CAG8817947.1"/>
    <property type="molecule type" value="Genomic_DNA"/>
</dbReference>
<evidence type="ECO:0000313" key="1">
    <source>
        <dbReference type="EMBL" id="CAG8817947.1"/>
    </source>
</evidence>
<evidence type="ECO:0000313" key="2">
    <source>
        <dbReference type="Proteomes" id="UP000789920"/>
    </source>
</evidence>
<name>A0ACA9RZW4_9GLOM</name>
<keyword evidence="2" id="KW-1185">Reference proteome</keyword>
<proteinExistence type="predicted"/>
<organism evidence="1 2">
    <name type="scientific">Racocetra persica</name>
    <dbReference type="NCBI Taxonomy" id="160502"/>
    <lineage>
        <taxon>Eukaryota</taxon>
        <taxon>Fungi</taxon>
        <taxon>Fungi incertae sedis</taxon>
        <taxon>Mucoromycota</taxon>
        <taxon>Glomeromycotina</taxon>
        <taxon>Glomeromycetes</taxon>
        <taxon>Diversisporales</taxon>
        <taxon>Gigasporaceae</taxon>
        <taxon>Racocetra</taxon>
    </lineage>
</organism>